<dbReference type="OMA" id="ANSKCQF"/>
<name>A0A669QB20_PHACC</name>
<organism evidence="5 6">
    <name type="scientific">Phasianus colchicus</name>
    <name type="common">Common pheasant</name>
    <dbReference type="NCBI Taxonomy" id="9054"/>
    <lineage>
        <taxon>Eukaryota</taxon>
        <taxon>Metazoa</taxon>
        <taxon>Chordata</taxon>
        <taxon>Craniata</taxon>
        <taxon>Vertebrata</taxon>
        <taxon>Euteleostomi</taxon>
        <taxon>Archelosauria</taxon>
        <taxon>Archosauria</taxon>
        <taxon>Dinosauria</taxon>
        <taxon>Saurischia</taxon>
        <taxon>Theropoda</taxon>
        <taxon>Coelurosauria</taxon>
        <taxon>Aves</taxon>
        <taxon>Neognathae</taxon>
        <taxon>Galloanserae</taxon>
        <taxon>Galliformes</taxon>
        <taxon>Phasianidae</taxon>
        <taxon>Phasianinae</taxon>
        <taxon>Phasianus</taxon>
    </lineage>
</organism>
<reference evidence="5" key="2">
    <citation type="submission" date="2025-09" db="UniProtKB">
        <authorList>
            <consortium name="Ensembl"/>
        </authorList>
    </citation>
    <scope>IDENTIFICATION</scope>
</reference>
<protein>
    <recommendedName>
        <fullName evidence="4">Ig-like domain-containing protein</fullName>
    </recommendedName>
</protein>
<dbReference type="Proteomes" id="UP000472261">
    <property type="component" value="Unplaced"/>
</dbReference>
<dbReference type="GO" id="GO:0002250">
    <property type="term" value="P:adaptive immune response"/>
    <property type="evidence" value="ECO:0007669"/>
    <property type="project" value="UniProtKB-KW"/>
</dbReference>
<sequence length="87" mass="9337">FAPPAPSSKPLQALEAGLSLVCKGSGFTLSSYLMHWVRMSWDGDYTAYGAAVKGRATTSRDNGQSTARLQLNNLRAEDTATYCCAKC</sequence>
<accession>A0A669QB20</accession>
<dbReference type="SUPFAM" id="SSF48726">
    <property type="entry name" value="Immunoglobulin"/>
    <property type="match status" value="1"/>
</dbReference>
<dbReference type="Ensembl" id="ENSPCLT00000022470.1">
    <property type="protein sequence ID" value="ENSPCLP00000016860.1"/>
    <property type="gene ID" value="ENSPCLG00000013960.1"/>
</dbReference>
<dbReference type="InterPro" id="IPR050199">
    <property type="entry name" value="IgHV"/>
</dbReference>
<dbReference type="InterPro" id="IPR013106">
    <property type="entry name" value="Ig_V-set"/>
</dbReference>
<dbReference type="AlphaFoldDB" id="A0A669QB20"/>
<evidence type="ECO:0000313" key="5">
    <source>
        <dbReference type="Ensembl" id="ENSPCLP00000016860.1"/>
    </source>
</evidence>
<evidence type="ECO:0000256" key="3">
    <source>
        <dbReference type="ARBA" id="ARBA00043265"/>
    </source>
</evidence>
<dbReference type="PANTHER" id="PTHR23266">
    <property type="entry name" value="IMMUNOGLOBULIN HEAVY CHAIN"/>
    <property type="match status" value="1"/>
</dbReference>
<keyword evidence="2" id="KW-1064">Adaptive immunity</keyword>
<dbReference type="InterPro" id="IPR013783">
    <property type="entry name" value="Ig-like_fold"/>
</dbReference>
<keyword evidence="1" id="KW-0391">Immunity</keyword>
<evidence type="ECO:0000313" key="6">
    <source>
        <dbReference type="Proteomes" id="UP000472261"/>
    </source>
</evidence>
<proteinExistence type="predicted"/>
<dbReference type="PROSITE" id="PS50835">
    <property type="entry name" value="IG_LIKE"/>
    <property type="match status" value="1"/>
</dbReference>
<dbReference type="SMART" id="SM00406">
    <property type="entry name" value="IGv"/>
    <property type="match status" value="1"/>
</dbReference>
<dbReference type="GO" id="GO:0005576">
    <property type="term" value="C:extracellular region"/>
    <property type="evidence" value="ECO:0007669"/>
    <property type="project" value="UniProtKB-ARBA"/>
</dbReference>
<keyword evidence="3" id="KW-1280">Immunoglobulin</keyword>
<feature type="domain" description="Ig-like" evidence="4">
    <location>
        <begin position="3"/>
        <end position="87"/>
    </location>
</feature>
<reference evidence="5" key="1">
    <citation type="submission" date="2025-08" db="UniProtKB">
        <authorList>
            <consortium name="Ensembl"/>
        </authorList>
    </citation>
    <scope>IDENTIFICATION</scope>
</reference>
<dbReference type="InterPro" id="IPR036179">
    <property type="entry name" value="Ig-like_dom_sf"/>
</dbReference>
<evidence type="ECO:0000256" key="1">
    <source>
        <dbReference type="ARBA" id="ARBA00022859"/>
    </source>
</evidence>
<dbReference type="InterPro" id="IPR007110">
    <property type="entry name" value="Ig-like_dom"/>
</dbReference>
<dbReference type="GO" id="GO:0019814">
    <property type="term" value="C:immunoglobulin complex"/>
    <property type="evidence" value="ECO:0007669"/>
    <property type="project" value="UniProtKB-KW"/>
</dbReference>
<keyword evidence="6" id="KW-1185">Reference proteome</keyword>
<evidence type="ECO:0000256" key="2">
    <source>
        <dbReference type="ARBA" id="ARBA00023130"/>
    </source>
</evidence>
<dbReference type="Gene3D" id="2.60.40.10">
    <property type="entry name" value="Immunoglobulins"/>
    <property type="match status" value="1"/>
</dbReference>
<evidence type="ECO:0000259" key="4">
    <source>
        <dbReference type="PROSITE" id="PS50835"/>
    </source>
</evidence>